<dbReference type="GO" id="GO:0003735">
    <property type="term" value="F:structural constituent of ribosome"/>
    <property type="evidence" value="ECO:0007669"/>
    <property type="project" value="UniProtKB-UniRule"/>
</dbReference>
<dbReference type="Proteomes" id="UP000612893">
    <property type="component" value="Unassembled WGS sequence"/>
</dbReference>
<dbReference type="AlphaFoldDB" id="A0A934N8A5"/>
<accession>A0A934N8A5</accession>
<evidence type="ECO:0000256" key="3">
    <source>
        <dbReference type="ARBA" id="ARBA00022884"/>
    </source>
</evidence>
<dbReference type="RefSeq" id="WP_338202839.1">
    <property type="nucleotide sequence ID" value="NZ_JAEKNR010000149.1"/>
</dbReference>
<sequence>MSSRKGLLARKLGMTQMFNPDGTVSAVTVLEAGPCRVLGLRTPEKDGYAAVRLAFETLPASKVNKPLGGEFKKAGLDPARHVAEVRDWQGPELGQEIKCEQFAEGELVDVTATSKGKGFQGMVKRHRFSRGPESHGSMNVRQPGSIGATDAARVFKGVKMAGQMGNRRTTVQGLKVIRVDGERNLLLVNGGVPGPDGSVVMVRGSIKQRAAKK</sequence>
<evidence type="ECO:0000256" key="9">
    <source>
        <dbReference type="RuleBase" id="RU003906"/>
    </source>
</evidence>
<evidence type="ECO:0000313" key="11">
    <source>
        <dbReference type="Proteomes" id="UP000612893"/>
    </source>
</evidence>
<comment type="subunit">
    <text evidence="7 9">Part of the 50S ribosomal subunit. Forms a cluster with proteins L14 and L19.</text>
</comment>
<keyword evidence="4 7" id="KW-0689">Ribosomal protein</keyword>
<keyword evidence="3 7" id="KW-0694">RNA-binding</keyword>
<comment type="caution">
    <text evidence="10">The sequence shown here is derived from an EMBL/GenBank/DDBJ whole genome shotgun (WGS) entry which is preliminary data.</text>
</comment>
<evidence type="ECO:0000256" key="8">
    <source>
        <dbReference type="RuleBase" id="RU003905"/>
    </source>
</evidence>
<comment type="function">
    <text evidence="7 9">One of the primary rRNA binding proteins, it binds directly near the 3'-end of the 23S rRNA, where it nucleates assembly of the 50S subunit.</text>
</comment>
<dbReference type="GO" id="GO:0006412">
    <property type="term" value="P:translation"/>
    <property type="evidence" value="ECO:0007669"/>
    <property type="project" value="UniProtKB-UniRule"/>
</dbReference>
<dbReference type="NCBIfam" id="TIGR03625">
    <property type="entry name" value="L3_bact"/>
    <property type="match status" value="1"/>
</dbReference>
<evidence type="ECO:0000256" key="6">
    <source>
        <dbReference type="ARBA" id="ARBA00035243"/>
    </source>
</evidence>
<dbReference type="InterPro" id="IPR019927">
    <property type="entry name" value="Ribosomal_uL3_bac/org-type"/>
</dbReference>
<dbReference type="GO" id="GO:0019843">
    <property type="term" value="F:rRNA binding"/>
    <property type="evidence" value="ECO:0007669"/>
    <property type="project" value="UniProtKB-UniRule"/>
</dbReference>
<gene>
    <name evidence="7 10" type="primary">rplC</name>
    <name evidence="10" type="ORF">JF922_14880</name>
</gene>
<evidence type="ECO:0000256" key="1">
    <source>
        <dbReference type="ARBA" id="ARBA00006540"/>
    </source>
</evidence>
<evidence type="ECO:0000313" key="10">
    <source>
        <dbReference type="EMBL" id="MBJ7599346.1"/>
    </source>
</evidence>
<comment type="similarity">
    <text evidence="1 7 8">Belongs to the universal ribosomal protein uL3 family.</text>
</comment>
<protein>
    <recommendedName>
        <fullName evidence="6 7">Large ribosomal subunit protein uL3</fullName>
    </recommendedName>
</protein>
<dbReference type="PROSITE" id="PS00474">
    <property type="entry name" value="RIBOSOMAL_L3"/>
    <property type="match status" value="1"/>
</dbReference>
<dbReference type="EMBL" id="JAEKNR010000149">
    <property type="protein sequence ID" value="MBJ7599346.1"/>
    <property type="molecule type" value="Genomic_DNA"/>
</dbReference>
<evidence type="ECO:0000256" key="7">
    <source>
        <dbReference type="HAMAP-Rule" id="MF_01325"/>
    </source>
</evidence>
<reference evidence="10" key="1">
    <citation type="submission" date="2020-10" db="EMBL/GenBank/DDBJ databases">
        <title>Ca. Dormibacterota MAGs.</title>
        <authorList>
            <person name="Montgomery K."/>
        </authorList>
    </citation>
    <scope>NUCLEOTIDE SEQUENCE [LARGE SCALE GENOMIC DNA]</scope>
    <source>
        <strain evidence="10">SC8812_S17_10</strain>
    </source>
</reference>
<organism evidence="10 11">
    <name type="scientific">Candidatus Nephthysia bennettiae</name>
    <dbReference type="NCBI Taxonomy" id="3127016"/>
    <lineage>
        <taxon>Bacteria</taxon>
        <taxon>Bacillati</taxon>
        <taxon>Candidatus Dormiibacterota</taxon>
        <taxon>Candidatus Dormibacteria</taxon>
        <taxon>Candidatus Dormibacterales</taxon>
        <taxon>Candidatus Dormibacteraceae</taxon>
        <taxon>Candidatus Nephthysia</taxon>
    </lineage>
</organism>
<dbReference type="HAMAP" id="MF_01325_B">
    <property type="entry name" value="Ribosomal_uL3_B"/>
    <property type="match status" value="1"/>
</dbReference>
<keyword evidence="11" id="KW-1185">Reference proteome</keyword>
<keyword evidence="5 7" id="KW-0687">Ribonucleoprotein</keyword>
<dbReference type="InterPro" id="IPR019926">
    <property type="entry name" value="Ribosomal_uL3_CS"/>
</dbReference>
<name>A0A934N8A5_9BACT</name>
<dbReference type="PANTHER" id="PTHR11229:SF16">
    <property type="entry name" value="LARGE RIBOSOMAL SUBUNIT PROTEIN UL3C"/>
    <property type="match status" value="1"/>
</dbReference>
<dbReference type="InterPro" id="IPR009000">
    <property type="entry name" value="Transl_B-barrel_sf"/>
</dbReference>
<evidence type="ECO:0000256" key="4">
    <source>
        <dbReference type="ARBA" id="ARBA00022980"/>
    </source>
</evidence>
<dbReference type="SUPFAM" id="SSF50447">
    <property type="entry name" value="Translation proteins"/>
    <property type="match status" value="1"/>
</dbReference>
<dbReference type="GO" id="GO:0005840">
    <property type="term" value="C:ribosome"/>
    <property type="evidence" value="ECO:0007669"/>
    <property type="project" value="UniProtKB-UniRule"/>
</dbReference>
<dbReference type="InterPro" id="IPR000597">
    <property type="entry name" value="Ribosomal_uL3"/>
</dbReference>
<dbReference type="FunFam" id="2.40.30.10:FF:000004">
    <property type="entry name" value="50S ribosomal protein L3"/>
    <property type="match status" value="1"/>
</dbReference>
<keyword evidence="2 7" id="KW-0699">rRNA-binding</keyword>
<proteinExistence type="inferred from homology"/>
<evidence type="ECO:0000256" key="2">
    <source>
        <dbReference type="ARBA" id="ARBA00022730"/>
    </source>
</evidence>
<dbReference type="Gene3D" id="3.30.160.810">
    <property type="match status" value="1"/>
</dbReference>
<dbReference type="Pfam" id="PF00297">
    <property type="entry name" value="Ribosomal_L3"/>
    <property type="match status" value="1"/>
</dbReference>
<dbReference type="Gene3D" id="2.40.30.10">
    <property type="entry name" value="Translation factors"/>
    <property type="match status" value="1"/>
</dbReference>
<dbReference type="PANTHER" id="PTHR11229">
    <property type="entry name" value="50S RIBOSOMAL PROTEIN L3"/>
    <property type="match status" value="1"/>
</dbReference>
<evidence type="ECO:0000256" key="5">
    <source>
        <dbReference type="ARBA" id="ARBA00023274"/>
    </source>
</evidence>
<dbReference type="GO" id="GO:1990904">
    <property type="term" value="C:ribonucleoprotein complex"/>
    <property type="evidence" value="ECO:0007669"/>
    <property type="project" value="UniProtKB-KW"/>
</dbReference>